<dbReference type="AlphaFoldDB" id="A0A9Q0HT24"/>
<evidence type="ECO:0000259" key="4">
    <source>
        <dbReference type="Pfam" id="PF23559"/>
    </source>
</evidence>
<dbReference type="PANTHER" id="PTHR23155">
    <property type="entry name" value="DISEASE RESISTANCE PROTEIN RP"/>
    <property type="match status" value="1"/>
</dbReference>
<sequence length="479" mass="55716">MHPWVAVQSSPKLLLQYLTKDVVKSFGKPLWITVSQKYEPIEVLENIARKLEIIQDWEVNVASQIRKSLGKKRYLIVLDDVWNEKVWAEIVKVLPDKKNGSRVLFTTRIENVAKWTDTTYEPYRLPLLDEEQSLELFLKNAVPKMHWCSSGILDADQKGLAKEFVTRCEGLPLALEVLGSLLSKTKCNYHAWNKVLQTLSWHYEGCERINTITASYEHLPLAKKLCFLYFAAFPEDIKIDAKSLLRIWVAERLIPDEVNRTLEETAECFLEDLVQRSLVQVSKRFPDGSIKSCRVHDVLRDLAIHKAKEMNFLMVCSKEDDWRSCSTVIDDMLEMLPPHLTELSPRGFEFVSDPMPMLEKLRSLNTLHISVRGAPDPSTIRRIKCSAGAFEQLEELLLEDLKVEEWEIEMGAMPMLKRLRIRDCSPLSVPPALIHFLDRLQYLHWVTNIQADKDAINNIFKQRPHQRSYWDVFGDRFYY</sequence>
<gene>
    <name evidence="5" type="ORF">LUZ63_005964</name>
</gene>
<dbReference type="Proteomes" id="UP001151287">
    <property type="component" value="Unassembled WGS sequence"/>
</dbReference>
<dbReference type="Pfam" id="PF23559">
    <property type="entry name" value="WHD_DRP"/>
    <property type="match status" value="1"/>
</dbReference>
<dbReference type="InterPro" id="IPR027417">
    <property type="entry name" value="P-loop_NTPase"/>
</dbReference>
<dbReference type="GO" id="GO:0042742">
    <property type="term" value="P:defense response to bacterium"/>
    <property type="evidence" value="ECO:0007669"/>
    <property type="project" value="UniProtKB-ARBA"/>
</dbReference>
<dbReference type="Gene3D" id="3.40.50.300">
    <property type="entry name" value="P-loop containing nucleotide triphosphate hydrolases"/>
    <property type="match status" value="1"/>
</dbReference>
<dbReference type="PRINTS" id="PR00364">
    <property type="entry name" value="DISEASERSIST"/>
</dbReference>
<dbReference type="Gene3D" id="1.10.10.10">
    <property type="entry name" value="Winged helix-like DNA-binding domain superfamily/Winged helix DNA-binding domain"/>
    <property type="match status" value="1"/>
</dbReference>
<dbReference type="Gene3D" id="1.10.8.430">
    <property type="entry name" value="Helical domain of apoptotic protease-activating factors"/>
    <property type="match status" value="1"/>
</dbReference>
<dbReference type="SUPFAM" id="SSF52540">
    <property type="entry name" value="P-loop containing nucleoside triphosphate hydrolases"/>
    <property type="match status" value="1"/>
</dbReference>
<dbReference type="EMBL" id="JAMQYH010000002">
    <property type="protein sequence ID" value="KAJ1697452.1"/>
    <property type="molecule type" value="Genomic_DNA"/>
</dbReference>
<name>A0A9Q0HT24_9POAL</name>
<feature type="domain" description="Disease resistance protein winged helix" evidence="4">
    <location>
        <begin position="233"/>
        <end position="303"/>
    </location>
</feature>
<dbReference type="InterPro" id="IPR002182">
    <property type="entry name" value="NB-ARC"/>
</dbReference>
<keyword evidence="2" id="KW-0611">Plant defense</keyword>
<dbReference type="Pfam" id="PF00931">
    <property type="entry name" value="NB-ARC"/>
    <property type="match status" value="1"/>
</dbReference>
<evidence type="ECO:0000259" key="3">
    <source>
        <dbReference type="Pfam" id="PF00931"/>
    </source>
</evidence>
<dbReference type="GO" id="GO:0009626">
    <property type="term" value="P:plant-type hypersensitive response"/>
    <property type="evidence" value="ECO:0007669"/>
    <property type="project" value="UniProtKB-ARBA"/>
</dbReference>
<evidence type="ECO:0000313" key="5">
    <source>
        <dbReference type="EMBL" id="KAJ1697452.1"/>
    </source>
</evidence>
<dbReference type="GO" id="GO:0002758">
    <property type="term" value="P:innate immune response-activating signaling pathway"/>
    <property type="evidence" value="ECO:0007669"/>
    <property type="project" value="UniProtKB-ARBA"/>
</dbReference>
<evidence type="ECO:0000256" key="1">
    <source>
        <dbReference type="ARBA" id="ARBA00022737"/>
    </source>
</evidence>
<dbReference type="FunFam" id="1.10.10.10:FF:000322">
    <property type="entry name" value="Probable disease resistance protein At1g63360"/>
    <property type="match status" value="1"/>
</dbReference>
<evidence type="ECO:0000313" key="6">
    <source>
        <dbReference type="Proteomes" id="UP001151287"/>
    </source>
</evidence>
<evidence type="ECO:0008006" key="7">
    <source>
        <dbReference type="Google" id="ProtNLM"/>
    </source>
</evidence>
<dbReference type="InterPro" id="IPR058922">
    <property type="entry name" value="WHD_DRP"/>
</dbReference>
<dbReference type="InterPro" id="IPR042197">
    <property type="entry name" value="Apaf_helical"/>
</dbReference>
<evidence type="ECO:0000256" key="2">
    <source>
        <dbReference type="ARBA" id="ARBA00022821"/>
    </source>
</evidence>
<dbReference type="OrthoDB" id="600370at2759"/>
<dbReference type="InterPro" id="IPR036388">
    <property type="entry name" value="WH-like_DNA-bd_sf"/>
</dbReference>
<dbReference type="GO" id="GO:0043531">
    <property type="term" value="F:ADP binding"/>
    <property type="evidence" value="ECO:0007669"/>
    <property type="project" value="InterPro"/>
</dbReference>
<dbReference type="Gene3D" id="3.80.10.10">
    <property type="entry name" value="Ribonuclease Inhibitor"/>
    <property type="match status" value="1"/>
</dbReference>
<feature type="domain" description="NB-ARC" evidence="3">
    <location>
        <begin position="21"/>
        <end position="144"/>
    </location>
</feature>
<comment type="caution">
    <text evidence="5">The sequence shown here is derived from an EMBL/GenBank/DDBJ whole genome shotgun (WGS) entry which is preliminary data.</text>
</comment>
<organism evidence="5 6">
    <name type="scientific">Rhynchospora breviuscula</name>
    <dbReference type="NCBI Taxonomy" id="2022672"/>
    <lineage>
        <taxon>Eukaryota</taxon>
        <taxon>Viridiplantae</taxon>
        <taxon>Streptophyta</taxon>
        <taxon>Embryophyta</taxon>
        <taxon>Tracheophyta</taxon>
        <taxon>Spermatophyta</taxon>
        <taxon>Magnoliopsida</taxon>
        <taxon>Liliopsida</taxon>
        <taxon>Poales</taxon>
        <taxon>Cyperaceae</taxon>
        <taxon>Cyperoideae</taxon>
        <taxon>Rhynchosporeae</taxon>
        <taxon>Rhynchospora</taxon>
    </lineage>
</organism>
<protein>
    <recommendedName>
        <fullName evidence="7">NB-ARC domain-containing protein</fullName>
    </recommendedName>
</protein>
<proteinExistence type="predicted"/>
<keyword evidence="6" id="KW-1185">Reference proteome</keyword>
<accession>A0A9Q0HT24</accession>
<dbReference type="InterPro" id="IPR032675">
    <property type="entry name" value="LRR_dom_sf"/>
</dbReference>
<dbReference type="InterPro" id="IPR044974">
    <property type="entry name" value="Disease_R_plants"/>
</dbReference>
<keyword evidence="1" id="KW-0677">Repeat</keyword>
<dbReference type="SUPFAM" id="SSF52058">
    <property type="entry name" value="L domain-like"/>
    <property type="match status" value="1"/>
</dbReference>
<dbReference type="PANTHER" id="PTHR23155:SF1205">
    <property type="entry name" value="DISEASE RESISTANCE PROTEIN RPM1"/>
    <property type="match status" value="1"/>
</dbReference>
<reference evidence="5" key="1">
    <citation type="journal article" date="2022" name="Cell">
        <title>Repeat-based holocentromeres influence genome architecture and karyotype evolution.</title>
        <authorList>
            <person name="Hofstatter P.G."/>
            <person name="Thangavel G."/>
            <person name="Lux T."/>
            <person name="Neumann P."/>
            <person name="Vondrak T."/>
            <person name="Novak P."/>
            <person name="Zhang M."/>
            <person name="Costa L."/>
            <person name="Castellani M."/>
            <person name="Scott A."/>
            <person name="Toegelov H."/>
            <person name="Fuchs J."/>
            <person name="Mata-Sucre Y."/>
            <person name="Dias Y."/>
            <person name="Vanzela A.L.L."/>
            <person name="Huettel B."/>
            <person name="Almeida C.C.S."/>
            <person name="Simkova H."/>
            <person name="Souza G."/>
            <person name="Pedrosa-Harand A."/>
            <person name="Macas J."/>
            <person name="Mayer K.F.X."/>
            <person name="Houben A."/>
            <person name="Marques A."/>
        </authorList>
    </citation>
    <scope>NUCLEOTIDE SEQUENCE</scope>
    <source>
        <strain evidence="5">RhyBre1mFocal</strain>
    </source>
</reference>